<dbReference type="GO" id="GO:0008982">
    <property type="term" value="F:protein-N(PI)-phosphohistidine-sugar phosphotransferase activity"/>
    <property type="evidence" value="ECO:0007669"/>
    <property type="project" value="InterPro"/>
</dbReference>
<evidence type="ECO:0000256" key="1">
    <source>
        <dbReference type="ARBA" id="ARBA00022679"/>
    </source>
</evidence>
<dbReference type="Gene3D" id="1.10.1790.10">
    <property type="entry name" value="PRD domain"/>
    <property type="match status" value="2"/>
</dbReference>
<keyword evidence="9" id="KW-1185">Reference proteome</keyword>
<dbReference type="PROSITE" id="PS51372">
    <property type="entry name" value="PRD_2"/>
    <property type="match status" value="2"/>
</dbReference>
<dbReference type="SUPFAM" id="SSF63520">
    <property type="entry name" value="PTS-regulatory domain, PRD"/>
    <property type="match status" value="2"/>
</dbReference>
<gene>
    <name evidence="8" type="ORF">H9Q80_11085</name>
</gene>
<keyword evidence="1" id="KW-0808">Transferase</keyword>
<dbReference type="InterPro" id="IPR036388">
    <property type="entry name" value="WH-like_DNA-bd_sf"/>
</dbReference>
<dbReference type="SUPFAM" id="SSF52794">
    <property type="entry name" value="PTS system IIB component-like"/>
    <property type="match status" value="1"/>
</dbReference>
<dbReference type="InterPro" id="IPR011608">
    <property type="entry name" value="PRD"/>
</dbReference>
<evidence type="ECO:0000256" key="2">
    <source>
        <dbReference type="ARBA" id="ARBA00022737"/>
    </source>
</evidence>
<evidence type="ECO:0000256" key="5">
    <source>
        <dbReference type="ARBA" id="ARBA00023163"/>
    </source>
</evidence>
<feature type="domain" description="PRD" evidence="7">
    <location>
        <begin position="310"/>
        <end position="417"/>
    </location>
</feature>
<feature type="domain" description="PRD" evidence="7">
    <location>
        <begin position="202"/>
        <end position="308"/>
    </location>
</feature>
<accession>A0A7G9GJ44</accession>
<dbReference type="EMBL" id="CP060636">
    <property type="protein sequence ID" value="QNM10826.1"/>
    <property type="molecule type" value="Genomic_DNA"/>
</dbReference>
<dbReference type="InterPro" id="IPR050661">
    <property type="entry name" value="BglG_antiterminators"/>
</dbReference>
<dbReference type="PANTHER" id="PTHR30185">
    <property type="entry name" value="CRYPTIC BETA-GLUCOSIDE BGL OPERON ANTITERMINATOR"/>
    <property type="match status" value="1"/>
</dbReference>
<feature type="domain" description="PTS EIIB type-2" evidence="6">
    <location>
        <begin position="424"/>
        <end position="513"/>
    </location>
</feature>
<dbReference type="CDD" id="cd05568">
    <property type="entry name" value="PTS_IIB_bgl_like"/>
    <property type="match status" value="1"/>
</dbReference>
<keyword evidence="3" id="KW-0805">Transcription regulation</keyword>
<dbReference type="InterPro" id="IPR036095">
    <property type="entry name" value="PTS_EIIB-like_sf"/>
</dbReference>
<name>A0A7G9GJ44_9FIRM</name>
<sequence length="682" mass="79227">MIYSPRLKKILEYCLEMDAYVSVDTLANICKTSTRTIFREIKDIDQDLKAYDLQLTKTKAGLCIEGKEENKAFLLKELKVQGIAYLDKTERRNMLIFELLHSEDLEKLIHYAGMFQVSEATISNDLDAIEPWLQTYDLSLLRKPGFGVQLIGKEENFRRAITSIVNQSIVQNEQLQRINFLDSSSLLHQIFIDTGSQSILKLLDQDILTRVLHVFETYQHELSLDRYASVGYIGLIIHLVIAIDRIQKHEAIEESNEVLSMVHMDPAFQQARKMAYYLEIEFDIDIPDVEIAFIALHIKGAKITRPEDKAHATTLKQQVYEMLKSFDEAKRVILLSDEEFMNGLLTHLEPTIIRLKNNLPIYNPLKETISTMYHDLYEQTKQACQYIEKCYDCKVSDDEIAFITMHVGASIERNQQKKLKKREVMCGVVCASGIGVSALLSARISKAIPEGIKLKTLSMEDITRHHYEDMELLISTFDLQLDDTEVLMVTPLLNDEDLHQLLMKLHPLWEKEGIKPLNKQSNLLYRIKEASHLAVDILEEFQTYTIDDTLKINDMIHFVSSHCRESESVYTALMKREQMGSVIMEDFHFILLHALVPDIKKPMMMCLYPKQHFQHYPNICFVQVMLMRKDASEIEQELCSYINRSIIEDDVFLTYMQKGNREDIVKHLQMIEEQYVKECIEE</sequence>
<dbReference type="Pfam" id="PF05043">
    <property type="entry name" value="Mga"/>
    <property type="match status" value="2"/>
</dbReference>
<dbReference type="Gene3D" id="3.40.50.2300">
    <property type="match status" value="1"/>
</dbReference>
<protein>
    <submittedName>
        <fullName evidence="8">Transcription antiterminator</fullName>
    </submittedName>
</protein>
<evidence type="ECO:0000313" key="9">
    <source>
        <dbReference type="Proteomes" id="UP000515856"/>
    </source>
</evidence>
<dbReference type="InterPro" id="IPR007737">
    <property type="entry name" value="Mga_HTH"/>
</dbReference>
<reference evidence="8 9" key="1">
    <citation type="submission" date="2020-08" db="EMBL/GenBank/DDBJ databases">
        <authorList>
            <person name="Liu C."/>
            <person name="Sun Q."/>
        </authorList>
    </citation>
    <scope>NUCLEOTIDE SEQUENCE [LARGE SCALE GENOMIC DNA]</scope>
    <source>
        <strain evidence="8 9">NSJ-61</strain>
    </source>
</reference>
<keyword evidence="4" id="KW-0010">Activator</keyword>
<dbReference type="Pfam" id="PF00874">
    <property type="entry name" value="PRD"/>
    <property type="match status" value="2"/>
</dbReference>
<dbReference type="InterPro" id="IPR036634">
    <property type="entry name" value="PRD_sf"/>
</dbReference>
<dbReference type="KEGG" id="ehn:H9Q80_11085"/>
<dbReference type="Gene3D" id="1.10.10.10">
    <property type="entry name" value="Winged helix-like DNA-binding domain superfamily/Winged helix DNA-binding domain"/>
    <property type="match status" value="1"/>
</dbReference>
<proteinExistence type="predicted"/>
<dbReference type="RefSeq" id="WP_117454170.1">
    <property type="nucleotide sequence ID" value="NZ_CP060636.1"/>
</dbReference>
<dbReference type="GO" id="GO:0006355">
    <property type="term" value="P:regulation of DNA-templated transcription"/>
    <property type="evidence" value="ECO:0007669"/>
    <property type="project" value="InterPro"/>
</dbReference>
<keyword evidence="5" id="KW-0804">Transcription</keyword>
<dbReference type="InterPro" id="IPR016152">
    <property type="entry name" value="PTrfase/Anion_transptr"/>
</dbReference>
<evidence type="ECO:0000256" key="3">
    <source>
        <dbReference type="ARBA" id="ARBA00023015"/>
    </source>
</evidence>
<dbReference type="PANTHER" id="PTHR30185:SF18">
    <property type="entry name" value="TRANSCRIPTIONAL REGULATOR MTLR"/>
    <property type="match status" value="1"/>
</dbReference>
<evidence type="ECO:0000313" key="8">
    <source>
        <dbReference type="EMBL" id="QNM10826.1"/>
    </source>
</evidence>
<dbReference type="PROSITE" id="PS51099">
    <property type="entry name" value="PTS_EIIB_TYPE_2"/>
    <property type="match status" value="1"/>
</dbReference>
<dbReference type="Proteomes" id="UP000515856">
    <property type="component" value="Chromosome"/>
</dbReference>
<organism evidence="8 9">
    <name type="scientific">[Eubacterium] hominis</name>
    <dbReference type="NCBI Taxonomy" id="2764325"/>
    <lineage>
        <taxon>Bacteria</taxon>
        <taxon>Bacillati</taxon>
        <taxon>Bacillota</taxon>
        <taxon>Erysipelotrichia</taxon>
        <taxon>Erysipelotrichales</taxon>
        <taxon>Erysipelotrichaceae</taxon>
        <taxon>Amedibacillus</taxon>
    </lineage>
</organism>
<evidence type="ECO:0000256" key="4">
    <source>
        <dbReference type="ARBA" id="ARBA00023159"/>
    </source>
</evidence>
<keyword evidence="2" id="KW-0677">Repeat</keyword>
<dbReference type="GO" id="GO:0009401">
    <property type="term" value="P:phosphoenolpyruvate-dependent sugar phosphotransferase system"/>
    <property type="evidence" value="ECO:0007669"/>
    <property type="project" value="InterPro"/>
</dbReference>
<evidence type="ECO:0000259" key="7">
    <source>
        <dbReference type="PROSITE" id="PS51372"/>
    </source>
</evidence>
<dbReference type="Gene3D" id="3.40.930.10">
    <property type="entry name" value="Mannitol-specific EII, Chain A"/>
    <property type="match status" value="1"/>
</dbReference>
<dbReference type="SUPFAM" id="SSF55804">
    <property type="entry name" value="Phoshotransferase/anion transport protein"/>
    <property type="match status" value="1"/>
</dbReference>
<dbReference type="AlphaFoldDB" id="A0A7G9GJ44"/>
<dbReference type="InterPro" id="IPR013011">
    <property type="entry name" value="PTS_EIIB_2"/>
</dbReference>
<evidence type="ECO:0000259" key="6">
    <source>
        <dbReference type="PROSITE" id="PS51099"/>
    </source>
</evidence>